<dbReference type="InterPro" id="IPR036719">
    <property type="entry name" value="Neuro-gated_channel_TM_sf"/>
</dbReference>
<evidence type="ECO:0000259" key="12">
    <source>
        <dbReference type="Pfam" id="PF02931"/>
    </source>
</evidence>
<dbReference type="InterPro" id="IPR036734">
    <property type="entry name" value="Neur_chan_lig-bd_sf"/>
</dbReference>
<dbReference type="EMBL" id="AZBU02000010">
    <property type="protein sequence ID" value="TKR62014.1"/>
    <property type="molecule type" value="Genomic_DNA"/>
</dbReference>
<dbReference type="Pfam" id="PF02931">
    <property type="entry name" value="Neur_chan_LBD"/>
    <property type="match status" value="1"/>
</dbReference>
<dbReference type="Pfam" id="PF02932">
    <property type="entry name" value="Neur_chan_memb"/>
    <property type="match status" value="1"/>
</dbReference>
<name>A0A4U5M058_STECR</name>
<sequence>MCENVDRWSTLVVIVSSDEEPDDLFTDPPWTDKRIAEEMLRKYRFPNSNTNISVSVSVTIEKIDSQIDDLCHLQLLVKQKWMEPQLAYKNLRDSIHPIKIRNVNYIWNPQLAIEGIQESQMVGKDDVLLYSNGIVEYMYRKKIDLPAEHEMWSFPFDKRNCSLNFGNEDVRASWTYLSGAHVSEHESPWKVVESSKLGKKLSVNLRRSLSTWLWSLYIPTTILVFCSWIPLWLTSESQTSRSVLNATAFFTIFIIVLINLKEIPRTSYLKAVDIWCMIVCVFPLLALIQSTMVSSAAYKKRWQQILKTDDNEEKTRWLNETPYYAQLPAQRPKSCAKIMDYIFRVALPLTFCTAVCLYMITFIIPYSR</sequence>
<gene>
    <name evidence="14" type="ORF">L596_026034</name>
</gene>
<proteinExistence type="predicted"/>
<evidence type="ECO:0000313" key="15">
    <source>
        <dbReference type="Proteomes" id="UP000298663"/>
    </source>
</evidence>
<dbReference type="InterPro" id="IPR006202">
    <property type="entry name" value="Neur_chan_lig-bd"/>
</dbReference>
<keyword evidence="5 11" id="KW-0812">Transmembrane</keyword>
<keyword evidence="8" id="KW-0406">Ion transport</keyword>
<feature type="transmembrane region" description="Helical" evidence="11">
    <location>
        <begin position="341"/>
        <end position="364"/>
    </location>
</feature>
<keyword evidence="15" id="KW-1185">Reference proteome</keyword>
<dbReference type="Gene3D" id="2.70.170.10">
    <property type="entry name" value="Neurotransmitter-gated ion-channel ligand-binding domain"/>
    <property type="match status" value="1"/>
</dbReference>
<evidence type="ECO:0000256" key="5">
    <source>
        <dbReference type="ARBA" id="ARBA00022692"/>
    </source>
</evidence>
<dbReference type="GO" id="GO:0005230">
    <property type="term" value="F:extracellular ligand-gated monoatomic ion channel activity"/>
    <property type="evidence" value="ECO:0007669"/>
    <property type="project" value="InterPro"/>
</dbReference>
<dbReference type="GO" id="GO:0004888">
    <property type="term" value="F:transmembrane signaling receptor activity"/>
    <property type="evidence" value="ECO:0007669"/>
    <property type="project" value="InterPro"/>
</dbReference>
<reference evidence="14 15" key="2">
    <citation type="journal article" date="2019" name="G3 (Bethesda)">
        <title>Hybrid Assembly of the Genome of the Entomopathogenic Nematode Steinernema carpocapsae Identifies the X-Chromosome.</title>
        <authorList>
            <person name="Serra L."/>
            <person name="Macchietto M."/>
            <person name="Macias-Munoz A."/>
            <person name="McGill C.J."/>
            <person name="Rodriguez I.M."/>
            <person name="Rodriguez B."/>
            <person name="Murad R."/>
            <person name="Mortazavi A."/>
        </authorList>
    </citation>
    <scope>NUCLEOTIDE SEQUENCE [LARGE SCALE GENOMIC DNA]</scope>
    <source>
        <strain evidence="14 15">ALL</strain>
    </source>
</reference>
<dbReference type="OrthoDB" id="5843733at2759"/>
<dbReference type="GO" id="GO:0005886">
    <property type="term" value="C:plasma membrane"/>
    <property type="evidence" value="ECO:0007669"/>
    <property type="project" value="UniProtKB-SubCell"/>
</dbReference>
<dbReference type="SUPFAM" id="SSF90112">
    <property type="entry name" value="Neurotransmitter-gated ion-channel transmembrane pore"/>
    <property type="match status" value="1"/>
</dbReference>
<evidence type="ECO:0000256" key="3">
    <source>
        <dbReference type="ARBA" id="ARBA00022448"/>
    </source>
</evidence>
<feature type="domain" description="Neurotransmitter-gated ion-channel transmembrane" evidence="13">
    <location>
        <begin position="216"/>
        <end position="326"/>
    </location>
</feature>
<dbReference type="InterPro" id="IPR038050">
    <property type="entry name" value="Neuro_actylchol_rec"/>
</dbReference>
<dbReference type="STRING" id="34508.A0A4U5M058"/>
<evidence type="ECO:0000256" key="2">
    <source>
        <dbReference type="ARBA" id="ARBA00004236"/>
    </source>
</evidence>
<evidence type="ECO:0000256" key="7">
    <source>
        <dbReference type="ARBA" id="ARBA00022989"/>
    </source>
</evidence>
<keyword evidence="3" id="KW-0813">Transport</keyword>
<evidence type="ECO:0000259" key="13">
    <source>
        <dbReference type="Pfam" id="PF02932"/>
    </source>
</evidence>
<evidence type="ECO:0000256" key="11">
    <source>
        <dbReference type="SAM" id="Phobius"/>
    </source>
</evidence>
<dbReference type="PRINTS" id="PR00253">
    <property type="entry name" value="GABAARECEPTR"/>
</dbReference>
<keyword evidence="9 11" id="KW-0472">Membrane</keyword>
<feature type="transmembrane region" description="Helical" evidence="11">
    <location>
        <begin position="272"/>
        <end position="298"/>
    </location>
</feature>
<evidence type="ECO:0000256" key="8">
    <source>
        <dbReference type="ARBA" id="ARBA00023065"/>
    </source>
</evidence>
<comment type="subcellular location">
    <subcellularLocation>
        <location evidence="2">Cell membrane</location>
    </subcellularLocation>
    <subcellularLocation>
        <location evidence="1">Membrane</location>
        <topology evidence="1">Multi-pass membrane protein</topology>
    </subcellularLocation>
</comment>
<accession>A0A4U5M058</accession>
<dbReference type="AlphaFoldDB" id="A0A4U5M058"/>
<evidence type="ECO:0000256" key="6">
    <source>
        <dbReference type="ARBA" id="ARBA00022729"/>
    </source>
</evidence>
<feature type="transmembrane region" description="Helical" evidence="11">
    <location>
        <begin position="212"/>
        <end position="231"/>
    </location>
</feature>
<organism evidence="14 15">
    <name type="scientific">Steinernema carpocapsae</name>
    <name type="common">Entomopathogenic nematode</name>
    <dbReference type="NCBI Taxonomy" id="34508"/>
    <lineage>
        <taxon>Eukaryota</taxon>
        <taxon>Metazoa</taxon>
        <taxon>Ecdysozoa</taxon>
        <taxon>Nematoda</taxon>
        <taxon>Chromadorea</taxon>
        <taxon>Rhabditida</taxon>
        <taxon>Tylenchina</taxon>
        <taxon>Panagrolaimomorpha</taxon>
        <taxon>Strongyloidoidea</taxon>
        <taxon>Steinernematidae</taxon>
        <taxon>Steinernema</taxon>
    </lineage>
</organism>
<evidence type="ECO:0000256" key="9">
    <source>
        <dbReference type="ARBA" id="ARBA00023136"/>
    </source>
</evidence>
<evidence type="ECO:0000313" key="14">
    <source>
        <dbReference type="EMBL" id="TKR62014.1"/>
    </source>
</evidence>
<evidence type="ECO:0000256" key="10">
    <source>
        <dbReference type="ARBA" id="ARBA00023303"/>
    </source>
</evidence>
<evidence type="ECO:0000256" key="4">
    <source>
        <dbReference type="ARBA" id="ARBA00022475"/>
    </source>
</evidence>
<protein>
    <submittedName>
        <fullName evidence="14">Uncharacterized protein</fullName>
    </submittedName>
</protein>
<dbReference type="PANTHER" id="PTHR18945">
    <property type="entry name" value="NEUROTRANSMITTER GATED ION CHANNEL"/>
    <property type="match status" value="1"/>
</dbReference>
<dbReference type="Gene3D" id="1.20.58.390">
    <property type="entry name" value="Neurotransmitter-gated ion-channel transmembrane domain"/>
    <property type="match status" value="1"/>
</dbReference>
<keyword evidence="7 11" id="KW-1133">Transmembrane helix</keyword>
<feature type="transmembrane region" description="Helical" evidence="11">
    <location>
        <begin position="243"/>
        <end position="260"/>
    </location>
</feature>
<keyword evidence="10" id="KW-0407">Ion channel</keyword>
<dbReference type="Proteomes" id="UP000298663">
    <property type="component" value="Unassembled WGS sequence"/>
</dbReference>
<evidence type="ECO:0000256" key="1">
    <source>
        <dbReference type="ARBA" id="ARBA00004141"/>
    </source>
</evidence>
<keyword evidence="4" id="KW-1003">Cell membrane</keyword>
<keyword evidence="6" id="KW-0732">Signal</keyword>
<dbReference type="InterPro" id="IPR006201">
    <property type="entry name" value="Neur_channel"/>
</dbReference>
<feature type="domain" description="Neurotransmitter-gated ion-channel ligand-binding" evidence="12">
    <location>
        <begin position="41"/>
        <end position="176"/>
    </location>
</feature>
<dbReference type="SUPFAM" id="SSF63712">
    <property type="entry name" value="Nicotinic receptor ligand binding domain-like"/>
    <property type="match status" value="1"/>
</dbReference>
<dbReference type="InterPro" id="IPR006028">
    <property type="entry name" value="GABAA/Glycine_rcpt"/>
</dbReference>
<dbReference type="InterPro" id="IPR006029">
    <property type="entry name" value="Neurotrans-gated_channel_TM"/>
</dbReference>
<comment type="caution">
    <text evidence="14">The sequence shown here is derived from an EMBL/GenBank/DDBJ whole genome shotgun (WGS) entry which is preliminary data.</text>
</comment>
<reference evidence="14 15" key="1">
    <citation type="journal article" date="2015" name="Genome Biol.">
        <title>Comparative genomics of Steinernema reveals deeply conserved gene regulatory networks.</title>
        <authorList>
            <person name="Dillman A.R."/>
            <person name="Macchietto M."/>
            <person name="Porter C.F."/>
            <person name="Rogers A."/>
            <person name="Williams B."/>
            <person name="Antoshechkin I."/>
            <person name="Lee M.M."/>
            <person name="Goodwin Z."/>
            <person name="Lu X."/>
            <person name="Lewis E.E."/>
            <person name="Goodrich-Blair H."/>
            <person name="Stock S.P."/>
            <person name="Adams B.J."/>
            <person name="Sternberg P.W."/>
            <person name="Mortazavi A."/>
        </authorList>
    </citation>
    <scope>NUCLEOTIDE SEQUENCE [LARGE SCALE GENOMIC DNA]</scope>
    <source>
        <strain evidence="14 15">ALL</strain>
    </source>
</reference>